<dbReference type="EMBL" id="CP046171">
    <property type="protein sequence ID" value="QIS02214.1"/>
    <property type="molecule type" value="Genomic_DNA"/>
</dbReference>
<dbReference type="AlphaFoldDB" id="A0A6G9XMS4"/>
<dbReference type="InterPro" id="IPR007867">
    <property type="entry name" value="GMC_OxRtase_C"/>
</dbReference>
<gene>
    <name evidence="18" type="ORF">F5X71_07700</name>
</gene>
<keyword evidence="7" id="KW-0443">Lipid metabolism</keyword>
<evidence type="ECO:0000256" key="15">
    <source>
        <dbReference type="ARBA" id="ARBA00049778"/>
    </source>
</evidence>
<keyword evidence="3" id="KW-0153">Cholesterol metabolism</keyword>
<evidence type="ECO:0000256" key="3">
    <source>
        <dbReference type="ARBA" id="ARBA00022548"/>
    </source>
</evidence>
<dbReference type="PROSITE" id="PS51318">
    <property type="entry name" value="TAT"/>
    <property type="match status" value="1"/>
</dbReference>
<dbReference type="EC" id="1.1.3.6" evidence="13"/>
<evidence type="ECO:0000256" key="9">
    <source>
        <dbReference type="ARBA" id="ARBA00023221"/>
    </source>
</evidence>
<dbReference type="InterPro" id="IPR036188">
    <property type="entry name" value="FAD/NAD-bd_sf"/>
</dbReference>
<dbReference type="InterPro" id="IPR006311">
    <property type="entry name" value="TAT_signal"/>
</dbReference>
<evidence type="ECO:0000256" key="10">
    <source>
        <dbReference type="ARBA" id="ARBA00023235"/>
    </source>
</evidence>
<reference evidence="18 19" key="1">
    <citation type="journal article" date="2019" name="ACS Chem. Biol.">
        <title>Identification and Mobilization of a Cryptic Antibiotic Biosynthesis Gene Locus from a Human-Pathogenic Nocardia Isolate.</title>
        <authorList>
            <person name="Herisse M."/>
            <person name="Ishida K."/>
            <person name="Porter J.L."/>
            <person name="Howden B."/>
            <person name="Hertweck C."/>
            <person name="Stinear T.P."/>
            <person name="Pidot S.J."/>
        </authorList>
    </citation>
    <scope>NUCLEOTIDE SEQUENCE [LARGE SCALE GENOMIC DNA]</scope>
    <source>
        <strain evidence="18 19">AUSMDU00024985</strain>
    </source>
</reference>
<dbReference type="InterPro" id="IPR052542">
    <property type="entry name" value="Cholesterol_Oxidase"/>
</dbReference>
<evidence type="ECO:0000259" key="16">
    <source>
        <dbReference type="Pfam" id="PF00732"/>
    </source>
</evidence>
<keyword evidence="10" id="KW-0413">Isomerase</keyword>
<dbReference type="Pfam" id="PF00732">
    <property type="entry name" value="GMC_oxred_N"/>
    <property type="match status" value="1"/>
</dbReference>
<evidence type="ECO:0000313" key="19">
    <source>
        <dbReference type="Proteomes" id="UP000501705"/>
    </source>
</evidence>
<evidence type="ECO:0000256" key="11">
    <source>
        <dbReference type="ARBA" id="ARBA00038856"/>
    </source>
</evidence>
<evidence type="ECO:0000256" key="12">
    <source>
        <dbReference type="ARBA" id="ARBA00049645"/>
    </source>
</evidence>
<dbReference type="Pfam" id="PF05199">
    <property type="entry name" value="GMC_oxred_C"/>
    <property type="match status" value="1"/>
</dbReference>
<sequence length="514" mass="54275">MYGSSSTRRAVLKSGVAIAAAAWGAPLLSPARARGQARSRYDAIVIGSGFGGAIAAYRLASAGVDVLTLERGRAWCQSDDAIVYDSALDYRDPRWLWDPALTKTAGLVQPYLAGSVGIATTACVGGGSVVYAGATVAPVRRYFEKIFPAALSYDELEKVYWPRVFDRLGASTVPADLLAGAAFAHVRSADAQLARAGIATGPVRSTFDWDIVRQVFDRSGGSPTVDAAACSWNRNSAKKSVTRNYLRWAAERPNWSMLTLRDVRHIAHENGRFVLDVAALDHDGGVETYTCKSLFVAAGSLGTTRLLLRSRSDGGLPDLNEHLGTMVGDNGDQMTWRFADDLTAAGPQASAIVSSALVDDEAEHPPIRVEAVGLPGPPGSAPILAQLSTTADWENRASWTMRDGEPALSFAPDSWRDSLAAALRVHERVGASASALPRFDGAPFVPEISLTAHPLGGVPIGLATDLDGRVFGCPNLYVVDGALIPGNCAAANPSLTIAGIAERVLDRVLPDVVA</sequence>
<keyword evidence="9" id="KW-0753">Steroid metabolism</keyword>
<dbReference type="GO" id="GO:0050660">
    <property type="term" value="F:flavin adenine dinucleotide binding"/>
    <property type="evidence" value="ECO:0007669"/>
    <property type="project" value="InterPro"/>
</dbReference>
<dbReference type="PANTHER" id="PTHR47470:SF1">
    <property type="entry name" value="FAD-DEPENDENT OXIDOREDUCTASE 2 FAD BINDING DOMAIN-CONTAINING PROTEIN"/>
    <property type="match status" value="1"/>
</dbReference>
<feature type="domain" description="Glucose-methanol-choline oxidoreductase N-terminal" evidence="16">
    <location>
        <begin position="226"/>
        <end position="310"/>
    </location>
</feature>
<dbReference type="GO" id="GO:0004769">
    <property type="term" value="F:steroid Delta-isomerase activity"/>
    <property type="evidence" value="ECO:0007669"/>
    <property type="project" value="UniProtKB-EC"/>
</dbReference>
<organism evidence="18 19">
    <name type="scientific">Nocardia brasiliensis</name>
    <dbReference type="NCBI Taxonomy" id="37326"/>
    <lineage>
        <taxon>Bacteria</taxon>
        <taxon>Bacillati</taxon>
        <taxon>Actinomycetota</taxon>
        <taxon>Actinomycetes</taxon>
        <taxon>Mycobacteriales</taxon>
        <taxon>Nocardiaceae</taxon>
        <taxon>Nocardia</taxon>
    </lineage>
</organism>
<comment type="similarity">
    <text evidence="2">Belongs to the GMC oxidoreductase family.</text>
</comment>
<evidence type="ECO:0000313" key="18">
    <source>
        <dbReference type="EMBL" id="QIS02214.1"/>
    </source>
</evidence>
<keyword evidence="5" id="KW-0274">FAD</keyword>
<evidence type="ECO:0000256" key="2">
    <source>
        <dbReference type="ARBA" id="ARBA00010790"/>
    </source>
</evidence>
<comment type="pathway">
    <text evidence="12">Steroid metabolism; cholesterol degradation.</text>
</comment>
<dbReference type="Gene3D" id="3.50.50.60">
    <property type="entry name" value="FAD/NAD(P)-binding domain"/>
    <property type="match status" value="1"/>
</dbReference>
<proteinExistence type="inferred from homology"/>
<dbReference type="Gene3D" id="3.30.410.10">
    <property type="entry name" value="Cholesterol Oxidase, domain 2"/>
    <property type="match status" value="1"/>
</dbReference>
<dbReference type="Proteomes" id="UP000501705">
    <property type="component" value="Chromosome"/>
</dbReference>
<keyword evidence="6" id="KW-0560">Oxidoreductase</keyword>
<evidence type="ECO:0000259" key="17">
    <source>
        <dbReference type="Pfam" id="PF05199"/>
    </source>
</evidence>
<name>A0A6G9XMS4_NOCBR</name>
<keyword evidence="8" id="KW-1207">Sterol metabolism</keyword>
<evidence type="ECO:0000256" key="4">
    <source>
        <dbReference type="ARBA" id="ARBA00022630"/>
    </source>
</evidence>
<evidence type="ECO:0000256" key="7">
    <source>
        <dbReference type="ARBA" id="ARBA00023098"/>
    </source>
</evidence>
<dbReference type="SUPFAM" id="SSF51905">
    <property type="entry name" value="FAD/NAD(P)-binding domain"/>
    <property type="match status" value="1"/>
</dbReference>
<evidence type="ECO:0000256" key="6">
    <source>
        <dbReference type="ARBA" id="ARBA00023002"/>
    </source>
</evidence>
<protein>
    <recommendedName>
        <fullName evidence="14">Cholesterol oxidase</fullName>
        <ecNumber evidence="13">1.1.3.6</ecNumber>
        <ecNumber evidence="11">5.3.3.1</ecNumber>
    </recommendedName>
    <alternativeName>
        <fullName evidence="15">Cholesterol isomerase</fullName>
    </alternativeName>
</protein>
<evidence type="ECO:0000256" key="5">
    <source>
        <dbReference type="ARBA" id="ARBA00022827"/>
    </source>
</evidence>
<evidence type="ECO:0000256" key="1">
    <source>
        <dbReference type="ARBA" id="ARBA00001974"/>
    </source>
</evidence>
<feature type="domain" description="Glucose-methanol-choline oxidoreductase C-terminal" evidence="17">
    <location>
        <begin position="449"/>
        <end position="501"/>
    </location>
</feature>
<dbReference type="InterPro" id="IPR000172">
    <property type="entry name" value="GMC_OxRdtase_N"/>
</dbReference>
<accession>A0A6G9XMS4</accession>
<keyword evidence="4" id="KW-0285">Flavoprotein</keyword>
<evidence type="ECO:0000256" key="13">
    <source>
        <dbReference type="ARBA" id="ARBA00049723"/>
    </source>
</evidence>
<evidence type="ECO:0000256" key="8">
    <source>
        <dbReference type="ARBA" id="ARBA00023166"/>
    </source>
</evidence>
<dbReference type="GO" id="GO:0016995">
    <property type="term" value="F:cholesterol oxidase activity"/>
    <property type="evidence" value="ECO:0007669"/>
    <property type="project" value="UniProtKB-EC"/>
</dbReference>
<comment type="cofactor">
    <cofactor evidence="1">
        <name>FAD</name>
        <dbReference type="ChEBI" id="CHEBI:57692"/>
    </cofactor>
</comment>
<dbReference type="GO" id="GO:0008203">
    <property type="term" value="P:cholesterol metabolic process"/>
    <property type="evidence" value="ECO:0007669"/>
    <property type="project" value="UniProtKB-KW"/>
</dbReference>
<dbReference type="PANTHER" id="PTHR47470">
    <property type="entry name" value="CHOLESTEROL OXIDASE"/>
    <property type="match status" value="1"/>
</dbReference>
<dbReference type="Pfam" id="PF13450">
    <property type="entry name" value="NAD_binding_8"/>
    <property type="match status" value="1"/>
</dbReference>
<dbReference type="EC" id="5.3.3.1" evidence="11"/>
<evidence type="ECO:0000256" key="14">
    <source>
        <dbReference type="ARBA" id="ARBA00049744"/>
    </source>
</evidence>